<dbReference type="EMBL" id="OZ022407">
    <property type="protein sequence ID" value="CAK9438228.1"/>
    <property type="molecule type" value="Genomic_DNA"/>
</dbReference>
<feature type="compositionally biased region" description="Polar residues" evidence="1">
    <location>
        <begin position="20"/>
        <end position="29"/>
    </location>
</feature>
<feature type="compositionally biased region" description="Basic and acidic residues" evidence="1">
    <location>
        <begin position="30"/>
        <end position="54"/>
    </location>
</feature>
<dbReference type="GeneID" id="92207679"/>
<dbReference type="Proteomes" id="UP001497383">
    <property type="component" value="Chromosome 3"/>
</dbReference>
<protein>
    <submittedName>
        <fullName evidence="2">Uncharacterized protein</fullName>
    </submittedName>
</protein>
<keyword evidence="3" id="KW-1185">Reference proteome</keyword>
<dbReference type="RefSeq" id="XP_066829421.1">
    <property type="nucleotide sequence ID" value="XM_066972487.1"/>
</dbReference>
<evidence type="ECO:0000256" key="1">
    <source>
        <dbReference type="SAM" id="MobiDB-lite"/>
    </source>
</evidence>
<accession>A0ABP0ZJD8</accession>
<evidence type="ECO:0000313" key="2">
    <source>
        <dbReference type="EMBL" id="CAK9438228.1"/>
    </source>
</evidence>
<organism evidence="2 3">
    <name type="scientific">Lodderomyces beijingensis</name>
    <dbReference type="NCBI Taxonomy" id="1775926"/>
    <lineage>
        <taxon>Eukaryota</taxon>
        <taxon>Fungi</taxon>
        <taxon>Dikarya</taxon>
        <taxon>Ascomycota</taxon>
        <taxon>Saccharomycotina</taxon>
        <taxon>Pichiomycetes</taxon>
        <taxon>Debaryomycetaceae</taxon>
        <taxon>Candida/Lodderomyces clade</taxon>
        <taxon>Lodderomyces</taxon>
    </lineage>
</organism>
<name>A0ABP0ZJD8_9ASCO</name>
<evidence type="ECO:0000313" key="3">
    <source>
        <dbReference type="Proteomes" id="UP001497383"/>
    </source>
</evidence>
<feature type="region of interest" description="Disordered" evidence="1">
    <location>
        <begin position="1"/>
        <end position="116"/>
    </location>
</feature>
<reference evidence="2 3" key="1">
    <citation type="submission" date="2024-03" db="EMBL/GenBank/DDBJ databases">
        <authorList>
            <person name="Brejova B."/>
        </authorList>
    </citation>
    <scope>NUCLEOTIDE SEQUENCE [LARGE SCALE GENOMIC DNA]</scope>
    <source>
        <strain evidence="2 3">CBS 14171</strain>
    </source>
</reference>
<sequence length="147" mass="16168">MAVETDRKSRLAALRKNRSKSQSASSNNEATKDAETTLESKDSLVKAGDFKADDATETSRPPLASQVIGDSNSDQPLNDDDGTKDKVPGTKPESVPSKKSNQAQEHRTDSPISEMMEDIKPYIHKAKLRTDRAINKIIQDRIVQESS</sequence>
<proteinExistence type="predicted"/>
<gene>
    <name evidence="2" type="ORF">LODBEIA_P24830</name>
</gene>